<dbReference type="AlphaFoldDB" id="C0GDA9"/>
<protein>
    <submittedName>
        <fullName evidence="1">Uncharacterized protein</fullName>
    </submittedName>
</protein>
<keyword evidence="2" id="KW-1185">Reference proteome</keyword>
<comment type="caution">
    <text evidence="1">The sequence shown here is derived from an EMBL/GenBank/DDBJ whole genome shotgun (WGS) entry which is preliminary data.</text>
</comment>
<name>C0GDA9_DETAL</name>
<evidence type="ECO:0000313" key="2">
    <source>
        <dbReference type="Proteomes" id="UP000006443"/>
    </source>
</evidence>
<gene>
    <name evidence="1" type="ORF">DealDRAFT_0560</name>
</gene>
<evidence type="ECO:0000313" key="1">
    <source>
        <dbReference type="EMBL" id="EEG78630.1"/>
    </source>
</evidence>
<dbReference type="Proteomes" id="UP000006443">
    <property type="component" value="Unassembled WGS sequence"/>
</dbReference>
<proteinExistence type="predicted"/>
<dbReference type="RefSeq" id="WP_008514660.1">
    <property type="nucleotide sequence ID" value="NZ_ACJM01000002.1"/>
</dbReference>
<accession>C0GDA9</accession>
<dbReference type="EMBL" id="ACJM01000002">
    <property type="protein sequence ID" value="EEG78630.1"/>
    <property type="molecule type" value="Genomic_DNA"/>
</dbReference>
<reference evidence="1 2" key="1">
    <citation type="submission" date="2009-02" db="EMBL/GenBank/DDBJ databases">
        <title>Sequencing of the draft genome and assembly of Dethiobacter alkaliphilus AHT 1.</title>
        <authorList>
            <consortium name="US DOE Joint Genome Institute (JGI-PGF)"/>
            <person name="Lucas S."/>
            <person name="Copeland A."/>
            <person name="Lapidus A."/>
            <person name="Glavina del Rio T."/>
            <person name="Dalin E."/>
            <person name="Tice H."/>
            <person name="Bruce D."/>
            <person name="Goodwin L."/>
            <person name="Pitluck S."/>
            <person name="Larimer F."/>
            <person name="Land M.L."/>
            <person name="Hauser L."/>
            <person name="Muyzer G."/>
        </authorList>
    </citation>
    <scope>NUCLEOTIDE SEQUENCE [LARGE SCALE GENOMIC DNA]</scope>
    <source>
        <strain evidence="1 2">AHT 1</strain>
    </source>
</reference>
<organism evidence="1 2">
    <name type="scientific">Dethiobacter alkaliphilus AHT 1</name>
    <dbReference type="NCBI Taxonomy" id="555088"/>
    <lineage>
        <taxon>Bacteria</taxon>
        <taxon>Bacillati</taxon>
        <taxon>Bacillota</taxon>
        <taxon>Dethiobacteria</taxon>
        <taxon>Dethiobacterales</taxon>
        <taxon>Dethiobacteraceae</taxon>
        <taxon>Dethiobacter</taxon>
    </lineage>
</organism>
<sequence length="148" mass="17554">MTDKKKLPIRDPIAMLQKEYDTIVSETERLHLMQGLFLTRLRELVDWYTINRKPKKGWEEYFSIGRETKLKGESVWTVRRILGNPPYKIRSTAVFPAANREIWVFTPYDNDSTGLYLYFKGNQLDSFRLDTFTGFYGSDLLDDHGFWQ</sequence>